<evidence type="ECO:0000313" key="7">
    <source>
        <dbReference type="EMBL" id="CZT17080.1"/>
    </source>
</evidence>
<keyword evidence="5 6" id="KW-0472">Membrane</keyword>
<dbReference type="GO" id="GO:0033013">
    <property type="term" value="P:tetrapyrrole metabolic process"/>
    <property type="evidence" value="ECO:0007669"/>
    <property type="project" value="UniProtKB-ARBA"/>
</dbReference>
<protein>
    <submittedName>
        <fullName evidence="7">Related to benzodiazepine receptor, peripheral-type</fullName>
    </submittedName>
</protein>
<evidence type="ECO:0000313" key="8">
    <source>
        <dbReference type="Proteomes" id="UP000225277"/>
    </source>
</evidence>
<dbReference type="OrthoDB" id="8841220at2759"/>
<evidence type="ECO:0000256" key="1">
    <source>
        <dbReference type="ARBA" id="ARBA00004141"/>
    </source>
</evidence>
<dbReference type="EMBL" id="FJUY01000003">
    <property type="protein sequence ID" value="CZT17080.1"/>
    <property type="molecule type" value="Genomic_DNA"/>
</dbReference>
<gene>
    <name evidence="7" type="ORF">RCC_02912</name>
</gene>
<dbReference type="Gene3D" id="1.20.1260.100">
    <property type="entry name" value="TspO/MBR protein"/>
    <property type="match status" value="1"/>
</dbReference>
<evidence type="ECO:0000256" key="3">
    <source>
        <dbReference type="ARBA" id="ARBA00022692"/>
    </source>
</evidence>
<keyword evidence="8" id="KW-1185">Reference proteome</keyword>
<proteinExistence type="inferred from homology"/>
<dbReference type="GO" id="GO:0005741">
    <property type="term" value="C:mitochondrial outer membrane"/>
    <property type="evidence" value="ECO:0007669"/>
    <property type="project" value="TreeGrafter"/>
</dbReference>
<dbReference type="GeneID" id="35598123"/>
<feature type="transmembrane region" description="Helical" evidence="6">
    <location>
        <begin position="58"/>
        <end position="76"/>
    </location>
</feature>
<reference evidence="7 8" key="1">
    <citation type="submission" date="2016-03" db="EMBL/GenBank/DDBJ databases">
        <authorList>
            <person name="Ploux O."/>
        </authorList>
    </citation>
    <scope>NUCLEOTIDE SEQUENCE [LARGE SCALE GENOMIC DNA]</scope>
    <source>
        <strain evidence="7 8">URUG2</strain>
    </source>
</reference>
<dbReference type="PANTHER" id="PTHR10057">
    <property type="entry name" value="PERIPHERAL-TYPE BENZODIAZEPINE RECEPTOR"/>
    <property type="match status" value="1"/>
</dbReference>
<evidence type="ECO:0000256" key="4">
    <source>
        <dbReference type="ARBA" id="ARBA00022989"/>
    </source>
</evidence>
<comment type="subcellular location">
    <subcellularLocation>
        <location evidence="1">Membrane</location>
        <topology evidence="1">Multi-pass membrane protein</topology>
    </subcellularLocation>
</comment>
<name>A0A2D3UVL2_9PEZI</name>
<dbReference type="PANTHER" id="PTHR10057:SF0">
    <property type="entry name" value="TRANSLOCATOR PROTEIN"/>
    <property type="match status" value="1"/>
</dbReference>
<organism evidence="7 8">
    <name type="scientific">Ramularia collo-cygni</name>
    <dbReference type="NCBI Taxonomy" id="112498"/>
    <lineage>
        <taxon>Eukaryota</taxon>
        <taxon>Fungi</taxon>
        <taxon>Dikarya</taxon>
        <taxon>Ascomycota</taxon>
        <taxon>Pezizomycotina</taxon>
        <taxon>Dothideomycetes</taxon>
        <taxon>Dothideomycetidae</taxon>
        <taxon>Mycosphaerellales</taxon>
        <taxon>Mycosphaerellaceae</taxon>
        <taxon>Ramularia</taxon>
    </lineage>
</organism>
<dbReference type="Proteomes" id="UP000225277">
    <property type="component" value="Unassembled WGS sequence"/>
</dbReference>
<evidence type="ECO:0000256" key="6">
    <source>
        <dbReference type="SAM" id="Phobius"/>
    </source>
</evidence>
<feature type="transmembrane region" description="Helical" evidence="6">
    <location>
        <begin position="20"/>
        <end position="37"/>
    </location>
</feature>
<dbReference type="AlphaFoldDB" id="A0A2D3UVL2"/>
<dbReference type="InterPro" id="IPR004307">
    <property type="entry name" value="TspO_MBR"/>
</dbReference>
<dbReference type="Pfam" id="PF03073">
    <property type="entry name" value="TspO_MBR"/>
    <property type="match status" value="1"/>
</dbReference>
<dbReference type="FunFam" id="1.20.1260.100:FF:000001">
    <property type="entry name" value="translocator protein 2"/>
    <property type="match status" value="1"/>
</dbReference>
<keyword evidence="3 6" id="KW-0812">Transmembrane</keyword>
<dbReference type="CDD" id="cd15904">
    <property type="entry name" value="TSPO_MBR"/>
    <property type="match status" value="1"/>
</dbReference>
<evidence type="ECO:0000256" key="5">
    <source>
        <dbReference type="ARBA" id="ARBA00023136"/>
    </source>
</evidence>
<sequence length="186" mass="20685">MTTYIPSLTLPAFIFEQPAASILLPVAVGSAIGYSISPKKTQASYNAMRQPPFHPPGWVFGPAWTFLYGAMGYGAYRAWTVGMASFDPDKIALTRHAATVYTIQLLLNWAWTPLWFKWKKPILASIDIVALTGLTAYLTSVWAKIDERAAWTLAPYLAWLTFANYLCHGAGYLNGWDFSDQKVKPA</sequence>
<dbReference type="InterPro" id="IPR038330">
    <property type="entry name" value="TspO/MBR-related_sf"/>
</dbReference>
<comment type="similarity">
    <text evidence="2">Belongs to the TspO/BZRP family.</text>
</comment>
<keyword evidence="7" id="KW-0675">Receptor</keyword>
<accession>A0A2D3UVL2</accession>
<feature type="transmembrane region" description="Helical" evidence="6">
    <location>
        <begin position="149"/>
        <end position="167"/>
    </location>
</feature>
<feature type="transmembrane region" description="Helical" evidence="6">
    <location>
        <begin position="123"/>
        <end position="143"/>
    </location>
</feature>
<dbReference type="RefSeq" id="XP_023623973.1">
    <property type="nucleotide sequence ID" value="XM_023768205.1"/>
</dbReference>
<dbReference type="STRING" id="112498.A0A2D3UVL2"/>
<keyword evidence="4 6" id="KW-1133">Transmembrane helix</keyword>
<evidence type="ECO:0000256" key="2">
    <source>
        <dbReference type="ARBA" id="ARBA00007524"/>
    </source>
</evidence>